<dbReference type="SMART" id="SM00829">
    <property type="entry name" value="PKS_ER"/>
    <property type="match status" value="1"/>
</dbReference>
<dbReference type="Gene3D" id="3.40.50.720">
    <property type="entry name" value="NAD(P)-binding Rossmann-like Domain"/>
    <property type="match status" value="1"/>
</dbReference>
<keyword evidence="3 7" id="KW-0479">Metal-binding</keyword>
<evidence type="ECO:0000256" key="1">
    <source>
        <dbReference type="ARBA" id="ARBA00001947"/>
    </source>
</evidence>
<evidence type="ECO:0000256" key="6">
    <source>
        <dbReference type="ARBA" id="ARBA00023027"/>
    </source>
</evidence>
<dbReference type="Pfam" id="PF00107">
    <property type="entry name" value="ADH_zinc_N"/>
    <property type="match status" value="1"/>
</dbReference>
<dbReference type="PANTHER" id="PTHR42940:SF8">
    <property type="entry name" value="VACUOLAR PROTEIN SORTING-ASSOCIATED PROTEIN 11"/>
    <property type="match status" value="1"/>
</dbReference>
<evidence type="ECO:0000256" key="5">
    <source>
        <dbReference type="ARBA" id="ARBA00023002"/>
    </source>
</evidence>
<evidence type="ECO:0000259" key="8">
    <source>
        <dbReference type="SMART" id="SM00829"/>
    </source>
</evidence>
<keyword evidence="5" id="KW-0560">Oxidoreductase</keyword>
<comment type="caution">
    <text evidence="9">The sequence shown here is derived from an EMBL/GenBank/DDBJ whole genome shotgun (WGS) entry which is preliminary data.</text>
</comment>
<accession>A0A438NIU3</accession>
<dbReference type="InterPro" id="IPR002328">
    <property type="entry name" value="ADH_Zn_CS"/>
</dbReference>
<evidence type="ECO:0000313" key="9">
    <source>
        <dbReference type="EMBL" id="RVX75653.1"/>
    </source>
</evidence>
<dbReference type="PROSITE" id="PS00059">
    <property type="entry name" value="ADH_ZINC"/>
    <property type="match status" value="1"/>
</dbReference>
<dbReference type="InterPro" id="IPR013154">
    <property type="entry name" value="ADH-like_N"/>
</dbReference>
<sequence length="287" mass="30492">MKAARFDPRTVTIRLQEIPVPSPKQDEILMVLDGSTPIVPTETVTIGHEAVGEIIGLGQSVSGFSKGDVIGFLNAYHASIKLPRGMDPQKAAPLFCAGITAYNAVRRPALQDGQWLAVVGCGGLGQMAVRYAKALNLRVIAIDIDDNILSNAKAAGVQHIFNSKTTPDLVDQIRRLTSGGVDAAAVFTAVKAGYDLAPKTIKTGGKLVVVGCPAEISFNAVEVALGRYQILGANNHATMDELRQCADFTLKHGIESPSQAFKIDQVEEMVALMEAGNLGGKRLIVVY</sequence>
<dbReference type="FunFam" id="3.40.50.720:FF:000039">
    <property type="entry name" value="Alcohol dehydrogenase AdhP"/>
    <property type="match status" value="1"/>
</dbReference>
<proteinExistence type="inferred from homology"/>
<dbReference type="InterPro" id="IPR036291">
    <property type="entry name" value="NAD(P)-bd_dom_sf"/>
</dbReference>
<dbReference type="GO" id="GO:0008270">
    <property type="term" value="F:zinc ion binding"/>
    <property type="evidence" value="ECO:0007669"/>
    <property type="project" value="InterPro"/>
</dbReference>
<reference evidence="9 10" key="1">
    <citation type="submission" date="2017-03" db="EMBL/GenBank/DDBJ databases">
        <title>Genomes of endolithic fungi from Antarctica.</title>
        <authorList>
            <person name="Coleine C."/>
            <person name="Masonjones S."/>
            <person name="Stajich J.E."/>
        </authorList>
    </citation>
    <scope>NUCLEOTIDE SEQUENCE [LARGE SCALE GENOMIC DNA]</scope>
    <source>
        <strain evidence="9 10">CCFEE 6314</strain>
    </source>
</reference>
<dbReference type="SUPFAM" id="SSF51735">
    <property type="entry name" value="NAD(P)-binding Rossmann-fold domains"/>
    <property type="match status" value="1"/>
</dbReference>
<evidence type="ECO:0000256" key="3">
    <source>
        <dbReference type="ARBA" id="ARBA00022723"/>
    </source>
</evidence>
<evidence type="ECO:0000313" key="10">
    <source>
        <dbReference type="Proteomes" id="UP000288859"/>
    </source>
</evidence>
<dbReference type="Pfam" id="PF08240">
    <property type="entry name" value="ADH_N"/>
    <property type="match status" value="1"/>
</dbReference>
<evidence type="ECO:0000256" key="2">
    <source>
        <dbReference type="ARBA" id="ARBA00008072"/>
    </source>
</evidence>
<dbReference type="InterPro" id="IPR011032">
    <property type="entry name" value="GroES-like_sf"/>
</dbReference>
<dbReference type="EMBL" id="NAJM01000001">
    <property type="protein sequence ID" value="RVX75653.1"/>
    <property type="molecule type" value="Genomic_DNA"/>
</dbReference>
<evidence type="ECO:0000256" key="4">
    <source>
        <dbReference type="ARBA" id="ARBA00022833"/>
    </source>
</evidence>
<protein>
    <recommendedName>
        <fullName evidence="8">Enoyl reductase (ER) domain-containing protein</fullName>
    </recommendedName>
</protein>
<evidence type="ECO:0000256" key="7">
    <source>
        <dbReference type="RuleBase" id="RU361277"/>
    </source>
</evidence>
<dbReference type="OrthoDB" id="1560166at2759"/>
<dbReference type="VEuPathDB" id="FungiDB:PV10_01941"/>
<name>A0A438NIU3_EXOME</name>
<dbReference type="GO" id="GO:0004022">
    <property type="term" value="F:alcohol dehydrogenase (NAD+) activity"/>
    <property type="evidence" value="ECO:0007669"/>
    <property type="project" value="TreeGrafter"/>
</dbReference>
<dbReference type="AlphaFoldDB" id="A0A438NIU3"/>
<keyword evidence="6" id="KW-0520">NAD</keyword>
<keyword evidence="4 7" id="KW-0862">Zinc</keyword>
<dbReference type="Proteomes" id="UP000288859">
    <property type="component" value="Unassembled WGS sequence"/>
</dbReference>
<dbReference type="InterPro" id="IPR020843">
    <property type="entry name" value="ER"/>
</dbReference>
<feature type="domain" description="Enoyl reductase (ER)" evidence="8">
    <location>
        <begin position="10"/>
        <end position="284"/>
    </location>
</feature>
<dbReference type="Gene3D" id="3.90.180.10">
    <property type="entry name" value="Medium-chain alcohol dehydrogenases, catalytic domain"/>
    <property type="match status" value="2"/>
</dbReference>
<gene>
    <name evidence="9" type="ORF">B0A52_00009</name>
</gene>
<comment type="cofactor">
    <cofactor evidence="1 7">
        <name>Zn(2+)</name>
        <dbReference type="ChEBI" id="CHEBI:29105"/>
    </cofactor>
</comment>
<dbReference type="InterPro" id="IPR013149">
    <property type="entry name" value="ADH-like_C"/>
</dbReference>
<dbReference type="SUPFAM" id="SSF50129">
    <property type="entry name" value="GroES-like"/>
    <property type="match status" value="1"/>
</dbReference>
<dbReference type="PANTHER" id="PTHR42940">
    <property type="entry name" value="ALCOHOL DEHYDROGENASE 1-RELATED"/>
    <property type="match status" value="1"/>
</dbReference>
<organism evidence="9 10">
    <name type="scientific">Exophiala mesophila</name>
    <name type="common">Black yeast-like fungus</name>
    <dbReference type="NCBI Taxonomy" id="212818"/>
    <lineage>
        <taxon>Eukaryota</taxon>
        <taxon>Fungi</taxon>
        <taxon>Dikarya</taxon>
        <taxon>Ascomycota</taxon>
        <taxon>Pezizomycotina</taxon>
        <taxon>Eurotiomycetes</taxon>
        <taxon>Chaetothyriomycetidae</taxon>
        <taxon>Chaetothyriales</taxon>
        <taxon>Herpotrichiellaceae</taxon>
        <taxon>Exophiala</taxon>
    </lineage>
</organism>
<dbReference type="GO" id="GO:0005737">
    <property type="term" value="C:cytoplasm"/>
    <property type="evidence" value="ECO:0007669"/>
    <property type="project" value="TreeGrafter"/>
</dbReference>
<comment type="similarity">
    <text evidence="2 7">Belongs to the zinc-containing alcohol dehydrogenase family.</text>
</comment>